<dbReference type="GO" id="GO:0008239">
    <property type="term" value="F:dipeptidyl-peptidase activity"/>
    <property type="evidence" value="ECO:0007669"/>
    <property type="project" value="TreeGrafter"/>
</dbReference>
<organism evidence="4 5">
    <name type="scientific">Thalassotalea litorea</name>
    <dbReference type="NCBI Taxonomy" id="2020715"/>
    <lineage>
        <taxon>Bacteria</taxon>
        <taxon>Pseudomonadati</taxon>
        <taxon>Pseudomonadota</taxon>
        <taxon>Gammaproteobacteria</taxon>
        <taxon>Alteromonadales</taxon>
        <taxon>Colwelliaceae</taxon>
        <taxon>Thalassotalea</taxon>
    </lineage>
</organism>
<name>A0A5R9IHX5_9GAMM</name>
<dbReference type="PANTHER" id="PTHR23422">
    <property type="entry name" value="DIPEPTIDYL PEPTIDASE III-RELATED"/>
    <property type="match status" value="1"/>
</dbReference>
<evidence type="ECO:0000313" key="4">
    <source>
        <dbReference type="EMBL" id="TLU65140.1"/>
    </source>
</evidence>
<proteinExistence type="predicted"/>
<dbReference type="EMBL" id="VCBC01000008">
    <property type="protein sequence ID" value="TLU65140.1"/>
    <property type="molecule type" value="Genomic_DNA"/>
</dbReference>
<evidence type="ECO:0000256" key="2">
    <source>
        <dbReference type="ARBA" id="ARBA00022801"/>
    </source>
</evidence>
<keyword evidence="2 4" id="KW-0378">Hydrolase</keyword>
<sequence>MLALKSISRLSAAILLATSLGSMQVTATEKRLTLKPEFKERLNIYQEVELNADLSHLSDNQREMLSLLIDASKIMDELFWLQAYGEGKKELLKQIDDPAVKRFVEINYGPWDRLDADKPFLTSVAEKSEGAQFYPEDMSKEAFENADFKGKTSLYTVVRKDKEGNLFSIPYSEAYTDHIDRAAAILEKASTYADDKAFGNYLKMRAKALRSDEYQASDMAWMDMKTNPIDVVIGPIETYEDLLFGYRSAFESYVLVKDMSWSDKLAKYAEHLPKLQKDLPVKKAYKKEVPGSDADLNAYDVIYYAGHSNAGGKTIAINLPNDEEVQLQKGTRRLQLKNAMRAKFDAIMLPISKQLIVEEDRKHVTFNAFFANTMFHEVAHGLGIKNTINDKGTVRQALKEHASALEEGKADILGLYMVRQLLAEKVITEGELKDYYTTFMAGIFRSVRFGASSAHGKANMVRFNYFADNGAFSRDEQGLYSVNMEKMTAAIDSLSERILTLQGDGDYDGVGKLMEESGMIKEALAADLAKLEDAQIPVDIVFKQGKMVLGL</sequence>
<protein>
    <submittedName>
        <fullName evidence="4">Zn-dependent hydrolase</fullName>
    </submittedName>
</protein>
<feature type="signal peptide" evidence="3">
    <location>
        <begin position="1"/>
        <end position="27"/>
    </location>
</feature>
<evidence type="ECO:0000313" key="5">
    <source>
        <dbReference type="Proteomes" id="UP000307790"/>
    </source>
</evidence>
<reference evidence="4 5" key="1">
    <citation type="submission" date="2019-05" db="EMBL/GenBank/DDBJ databases">
        <title>Genome sequences of Thalassotalea litorea 1K03283.</title>
        <authorList>
            <person name="Zhang D."/>
        </authorList>
    </citation>
    <scope>NUCLEOTIDE SEQUENCE [LARGE SCALE GENOMIC DNA]</scope>
    <source>
        <strain evidence="4 5">MCCC 1K03283</strain>
    </source>
</reference>
<accession>A0A5R9IHX5</accession>
<evidence type="ECO:0000256" key="3">
    <source>
        <dbReference type="SAM" id="SignalP"/>
    </source>
</evidence>
<keyword evidence="1" id="KW-0479">Metal-binding</keyword>
<dbReference type="PANTHER" id="PTHR23422:SF9">
    <property type="entry name" value="ZN-DEPENDENT HYDROLASE"/>
    <property type="match status" value="1"/>
</dbReference>
<feature type="chain" id="PRO_5024381574" evidence="3">
    <location>
        <begin position="28"/>
        <end position="551"/>
    </location>
</feature>
<dbReference type="OrthoDB" id="9812747at2"/>
<dbReference type="Pfam" id="PF03571">
    <property type="entry name" value="Peptidase_M49"/>
    <property type="match status" value="1"/>
</dbReference>
<dbReference type="RefSeq" id="WP_138319810.1">
    <property type="nucleotide sequence ID" value="NZ_VCBC01000008.1"/>
</dbReference>
<dbReference type="Gene3D" id="3.30.540.30">
    <property type="match status" value="1"/>
</dbReference>
<dbReference type="GO" id="GO:0005737">
    <property type="term" value="C:cytoplasm"/>
    <property type="evidence" value="ECO:0007669"/>
    <property type="project" value="TreeGrafter"/>
</dbReference>
<dbReference type="Proteomes" id="UP000307790">
    <property type="component" value="Unassembled WGS sequence"/>
</dbReference>
<keyword evidence="5" id="KW-1185">Reference proteome</keyword>
<dbReference type="InterPro" id="IPR039461">
    <property type="entry name" value="Peptidase_M49"/>
</dbReference>
<evidence type="ECO:0000256" key="1">
    <source>
        <dbReference type="ARBA" id="ARBA00022723"/>
    </source>
</evidence>
<dbReference type="AlphaFoldDB" id="A0A5R9IHX5"/>
<keyword evidence="3" id="KW-0732">Signal</keyword>
<dbReference type="GO" id="GO:0046872">
    <property type="term" value="F:metal ion binding"/>
    <property type="evidence" value="ECO:0007669"/>
    <property type="project" value="UniProtKB-KW"/>
</dbReference>
<comment type="caution">
    <text evidence="4">The sequence shown here is derived from an EMBL/GenBank/DDBJ whole genome shotgun (WGS) entry which is preliminary data.</text>
</comment>
<gene>
    <name evidence="4" type="ORF">FE810_09465</name>
</gene>